<feature type="region of interest" description="Disordered" evidence="1">
    <location>
        <begin position="1"/>
        <end position="72"/>
    </location>
</feature>
<proteinExistence type="predicted"/>
<dbReference type="Proteomes" id="UP001642484">
    <property type="component" value="Unassembled WGS sequence"/>
</dbReference>
<comment type="caution">
    <text evidence="2">The sequence shown here is derived from an EMBL/GenBank/DDBJ whole genome shotgun (WGS) entry which is preliminary data.</text>
</comment>
<evidence type="ECO:0000313" key="3">
    <source>
        <dbReference type="Proteomes" id="UP001642484"/>
    </source>
</evidence>
<gene>
    <name evidence="2" type="ORF">CCMP2556_LOCUS12672</name>
</gene>
<name>A0ABP0JRZ1_9DINO</name>
<evidence type="ECO:0008006" key="4">
    <source>
        <dbReference type="Google" id="ProtNLM"/>
    </source>
</evidence>
<organism evidence="2 3">
    <name type="scientific">Durusdinium trenchii</name>
    <dbReference type="NCBI Taxonomy" id="1381693"/>
    <lineage>
        <taxon>Eukaryota</taxon>
        <taxon>Sar</taxon>
        <taxon>Alveolata</taxon>
        <taxon>Dinophyceae</taxon>
        <taxon>Suessiales</taxon>
        <taxon>Symbiodiniaceae</taxon>
        <taxon>Durusdinium</taxon>
    </lineage>
</organism>
<evidence type="ECO:0000313" key="2">
    <source>
        <dbReference type="EMBL" id="CAK9016908.1"/>
    </source>
</evidence>
<sequence length="260" mass="27712">MPAAIPSDPGSPAAKTGRRRDQAKRPLEAEATPARCRRRTEADEPHQAGRATPVPFHVPDSKAVTTEPLSPKKEAQIRTAGVEFELAYSEDWVDVFDKKLEQALCEIEEASIPQEELVAFSLTIMDAFGSTLVCLDSRELETSGLPTRGLFSGSQPGVSAHFPLKVRLGPSSSGIGGGANSVHGKGPKAELPISPASLLEQFRRNLCRKPLRLGGPVSLARIEELCELLEIGEGSPSQGIDGGFSVNFVPVVLQAGTPSR</sequence>
<evidence type="ECO:0000256" key="1">
    <source>
        <dbReference type="SAM" id="MobiDB-lite"/>
    </source>
</evidence>
<accession>A0ABP0JRZ1</accession>
<protein>
    <recommendedName>
        <fullName evidence="4">Condensin complex subunit 2</fullName>
    </recommendedName>
</protein>
<keyword evidence="3" id="KW-1185">Reference proteome</keyword>
<dbReference type="EMBL" id="CAXAMN010006224">
    <property type="protein sequence ID" value="CAK9016908.1"/>
    <property type="molecule type" value="Genomic_DNA"/>
</dbReference>
<reference evidence="2 3" key="1">
    <citation type="submission" date="2024-02" db="EMBL/GenBank/DDBJ databases">
        <authorList>
            <person name="Chen Y."/>
            <person name="Shah S."/>
            <person name="Dougan E. K."/>
            <person name="Thang M."/>
            <person name="Chan C."/>
        </authorList>
    </citation>
    <scope>NUCLEOTIDE SEQUENCE [LARGE SCALE GENOMIC DNA]</scope>
</reference>
<feature type="compositionally biased region" description="Basic and acidic residues" evidence="1">
    <location>
        <begin position="19"/>
        <end position="28"/>
    </location>
</feature>